<evidence type="ECO:0000313" key="1">
    <source>
        <dbReference type="EMBL" id="DAD79855.1"/>
    </source>
</evidence>
<organism evidence="1">
    <name type="scientific">Siphoviridae sp. cthrG7</name>
    <dbReference type="NCBI Taxonomy" id="2826428"/>
    <lineage>
        <taxon>Viruses</taxon>
        <taxon>Duplodnaviria</taxon>
        <taxon>Heunggongvirae</taxon>
        <taxon>Uroviricota</taxon>
        <taxon>Caudoviricetes</taxon>
    </lineage>
</organism>
<protein>
    <submittedName>
        <fullName evidence="1">Uncharacterized protein</fullName>
    </submittedName>
</protein>
<accession>A0A8S5MCP1</accession>
<proteinExistence type="predicted"/>
<reference evidence="1" key="1">
    <citation type="journal article" date="2021" name="Proc. Natl. Acad. Sci. U.S.A.">
        <title>A Catalog of Tens of Thousands of Viruses from Human Metagenomes Reveals Hidden Associations with Chronic Diseases.</title>
        <authorList>
            <person name="Tisza M.J."/>
            <person name="Buck C.B."/>
        </authorList>
    </citation>
    <scope>NUCLEOTIDE SEQUENCE</scope>
    <source>
        <strain evidence="1">CthrG7</strain>
    </source>
</reference>
<dbReference type="EMBL" id="BK014874">
    <property type="protein sequence ID" value="DAD79855.1"/>
    <property type="molecule type" value="Genomic_DNA"/>
</dbReference>
<sequence>MKANKISNPYRKGNQYARKMQMRLFLSLVVLFALVFVVGMLLDPDHSMFCMTGFSGTSLAGMMAIGSVDDVSDKVTHGSNIAYKVYLIDVHQINPDVKFPKPNGNREVATIPMLGGEYMKYFEAHDIPTYVGNGEKGDITTSGTNQFVIIMGGMRDQLLNFIEDHAGGKFVVLFKEIGEDQWYILGEYDRPMILKSYEAKNDKDGRYVTFTFERTSVMQYYKYVGDIISAPAEVHTAGATALSIKATNNSYQIPDGSSETYAIATVTGLTNNDKGRFITLNGMGTDKAATIADGTTFILEDGATWTAKAGSSITFRVLDPSTLIEVSGSRIQTA</sequence>
<name>A0A8S5MCP1_9CAUD</name>